<reference evidence="2" key="1">
    <citation type="submission" date="2018-06" db="EMBL/GenBank/DDBJ databases">
        <authorList>
            <person name="Zhirakovskaya E."/>
        </authorList>
    </citation>
    <scope>NUCLEOTIDE SEQUENCE</scope>
</reference>
<dbReference type="InterPro" id="IPR051698">
    <property type="entry name" value="Transposase_11-like"/>
</dbReference>
<name>A0A3B1BDA1_9ZZZZ</name>
<protein>
    <recommendedName>
        <fullName evidence="1">H repeat-associated protein N-terminal domain-containing protein</fullName>
    </recommendedName>
</protein>
<proteinExistence type="predicted"/>
<dbReference type="InterPro" id="IPR032806">
    <property type="entry name" value="YbfD_N"/>
</dbReference>
<dbReference type="PANTHER" id="PTHR30298">
    <property type="entry name" value="H REPEAT-ASSOCIATED PREDICTED TRANSPOSASE"/>
    <property type="match status" value="1"/>
</dbReference>
<dbReference type="InterPro" id="IPR025639">
    <property type="entry name" value="DruA"/>
</dbReference>
<dbReference type="Pfam" id="PF14236">
    <property type="entry name" value="DruA"/>
    <property type="match status" value="1"/>
</dbReference>
<dbReference type="EMBL" id="UOFZ01000033">
    <property type="protein sequence ID" value="VAX12331.1"/>
    <property type="molecule type" value="Genomic_DNA"/>
</dbReference>
<feature type="domain" description="H repeat-associated protein N-terminal" evidence="1">
    <location>
        <begin position="213"/>
        <end position="303"/>
    </location>
</feature>
<accession>A0A3B1BDA1</accession>
<gene>
    <name evidence="2" type="ORF">MNBD_GAMMA24-365</name>
</gene>
<evidence type="ECO:0000313" key="2">
    <source>
        <dbReference type="EMBL" id="VAX12331.1"/>
    </source>
</evidence>
<evidence type="ECO:0000259" key="1">
    <source>
        <dbReference type="Pfam" id="PF13808"/>
    </source>
</evidence>
<dbReference type="PANTHER" id="PTHR30298:SF0">
    <property type="entry name" value="PROTEIN YBFL-RELATED"/>
    <property type="match status" value="1"/>
</dbReference>
<dbReference type="AlphaFoldDB" id="A0A3B1BDA1"/>
<dbReference type="Pfam" id="PF13808">
    <property type="entry name" value="DDE_Tnp_1_assoc"/>
    <property type="match status" value="1"/>
</dbReference>
<sequence length="354" mass="40614">MHLKQITVRPVLRQEESQFSPLMEAHHYLGALPKIGETLWYIATWQDNWIALLSFSSAALKCADRDQWIGWRYRHKFDRLNLVTNNSRFLILPQWHYPNVATRILSLCQRRLPQDWLTYFQHPLLLLETFVDPQRFHGTIYKAANWTLVGKTKGFSRSRAQRYQANAAPKLIFTYPLQRNARRLPAGAQLPSDYQCGALRLMMTAAQISTLPDFFRTIADPRRTQGRRHRLATIPAIATGAILCGRVGYKGIAQWAQSLGQKSRARFDCRYEKGRYWVPGESAIRSVLIRVNPEALDQALIHWSALYAQEDESPAIDGKTMRSAIDSDGKQTHIMSAIGHQTLRCHTQKKSVCA</sequence>
<organism evidence="2">
    <name type="scientific">hydrothermal vent metagenome</name>
    <dbReference type="NCBI Taxonomy" id="652676"/>
    <lineage>
        <taxon>unclassified sequences</taxon>
        <taxon>metagenomes</taxon>
        <taxon>ecological metagenomes</taxon>
    </lineage>
</organism>